<feature type="domain" description="DUF4097" evidence="1">
    <location>
        <begin position="44"/>
        <end position="257"/>
    </location>
</feature>
<reference evidence="3" key="1">
    <citation type="journal article" date="2019" name="Int. J. Syst. Evol. Microbiol.">
        <title>The Global Catalogue of Microorganisms (GCM) 10K type strain sequencing project: providing services to taxonomists for standard genome sequencing and annotation.</title>
        <authorList>
            <consortium name="The Broad Institute Genomics Platform"/>
            <consortium name="The Broad Institute Genome Sequencing Center for Infectious Disease"/>
            <person name="Wu L."/>
            <person name="Ma J."/>
        </authorList>
    </citation>
    <scope>NUCLEOTIDE SEQUENCE [LARGE SCALE GENOMIC DNA]</scope>
    <source>
        <strain evidence="3">JCM 17938</strain>
    </source>
</reference>
<comment type="caution">
    <text evidence="2">The sequence shown here is derived from an EMBL/GenBank/DDBJ whole genome shotgun (WGS) entry which is preliminary data.</text>
</comment>
<gene>
    <name evidence="2" type="ORF">GCM10023195_24100</name>
</gene>
<evidence type="ECO:0000259" key="1">
    <source>
        <dbReference type="Pfam" id="PF13349"/>
    </source>
</evidence>
<name>A0ABP8TJ61_9ACTN</name>
<dbReference type="InterPro" id="IPR025164">
    <property type="entry name" value="Toastrack_DUF4097"/>
</dbReference>
<sequence length="289" mass="29568">MPTFATPEPISATLDASIAEFRVTASDRGDTVVEVRPADASKASDVRAAEETTVEYAHGRLLVKGPKRRASRILGPGKDAAVQIDVELPVGSDLHASSGFGSIHCAGRLGDCELSSGAGVIRLEDAGTLQARTGGGDVTAGRVAGDVKITTGVGAIRLRHAGGAVTLKTSSGSTWTGEASGDVRVRSASGDIEIDQAHADVDAKTAAGRIRIGEISQGTVVMQTGAGQLEVGVVEGTAAWLDVHATAGSVHNMLDETDGPGEADRTVEVRARTGLGDIVIRRATLTSQD</sequence>
<dbReference type="EMBL" id="BAABHJ010000005">
    <property type="protein sequence ID" value="GAA4606616.1"/>
    <property type="molecule type" value="Genomic_DNA"/>
</dbReference>
<organism evidence="2 3">
    <name type="scientific">Actinoallomurus liliacearum</name>
    <dbReference type="NCBI Taxonomy" id="1080073"/>
    <lineage>
        <taxon>Bacteria</taxon>
        <taxon>Bacillati</taxon>
        <taxon>Actinomycetota</taxon>
        <taxon>Actinomycetes</taxon>
        <taxon>Streptosporangiales</taxon>
        <taxon>Thermomonosporaceae</taxon>
        <taxon>Actinoallomurus</taxon>
    </lineage>
</organism>
<dbReference type="Proteomes" id="UP001500212">
    <property type="component" value="Unassembled WGS sequence"/>
</dbReference>
<dbReference type="Pfam" id="PF13349">
    <property type="entry name" value="DUF4097"/>
    <property type="match status" value="1"/>
</dbReference>
<keyword evidence="3" id="KW-1185">Reference proteome</keyword>
<accession>A0ABP8TJ61</accession>
<dbReference type="PANTHER" id="PTHR34094">
    <property type="match status" value="1"/>
</dbReference>
<evidence type="ECO:0000313" key="3">
    <source>
        <dbReference type="Proteomes" id="UP001500212"/>
    </source>
</evidence>
<dbReference type="RefSeq" id="WP_345352956.1">
    <property type="nucleotide sequence ID" value="NZ_BAABHJ010000005.1"/>
</dbReference>
<protein>
    <submittedName>
        <fullName evidence="2">DUF4097 family beta strand repeat-containing protein</fullName>
    </submittedName>
</protein>
<evidence type="ECO:0000313" key="2">
    <source>
        <dbReference type="EMBL" id="GAA4606616.1"/>
    </source>
</evidence>
<proteinExistence type="predicted"/>
<dbReference type="PANTHER" id="PTHR34094:SF1">
    <property type="entry name" value="PROTEIN FAM185A"/>
    <property type="match status" value="1"/>
</dbReference>